<dbReference type="PANTHER" id="PTHR12234:SF5">
    <property type="entry name" value="PUTATIVE, EXPRESSED-RELATED"/>
    <property type="match status" value="1"/>
</dbReference>
<reference evidence="1" key="3">
    <citation type="submission" date="2023-07" db="EMBL/GenBank/DDBJ databases">
        <title>An improved reference 1 genome and first organelle genomes of Quercus suber.</title>
        <authorList>
            <consortium name="Genosuber Consortium"/>
            <person name="Usie A."/>
            <person name="Serra O."/>
            <person name="Barros P."/>
        </authorList>
    </citation>
    <scope>NUCLEOTIDE SEQUENCE</scope>
    <source>
        <strain evidence="1">HL8</strain>
        <tissue evidence="1">Leaves</tissue>
    </source>
</reference>
<evidence type="ECO:0000313" key="1">
    <source>
        <dbReference type="EMBL" id="KAK7846450.1"/>
    </source>
</evidence>
<gene>
    <name evidence="2" type="ORF">CFP56_004864</name>
    <name evidence="1" type="ORF">CFP56_007997</name>
</gene>
<dbReference type="AlphaFoldDB" id="A0AAW0L5B8"/>
<dbReference type="InterPro" id="IPR037064">
    <property type="entry name" value="Formiminotransferase_N_sf"/>
</dbReference>
<dbReference type="GO" id="GO:0005542">
    <property type="term" value="F:folic acid binding"/>
    <property type="evidence" value="ECO:0007669"/>
    <property type="project" value="InterPro"/>
</dbReference>
<dbReference type="Proteomes" id="UP000237347">
    <property type="component" value="Unassembled WGS sequence"/>
</dbReference>
<comment type="caution">
    <text evidence="1">The sequence shown here is derived from an EMBL/GenBank/DDBJ whole genome shotgun (WGS) entry which is preliminary data.</text>
</comment>
<dbReference type="EMBL" id="PKMF04000155">
    <property type="protein sequence ID" value="KAK7846450.1"/>
    <property type="molecule type" value="Genomic_DNA"/>
</dbReference>
<dbReference type="InterPro" id="IPR051623">
    <property type="entry name" value="FTCD"/>
</dbReference>
<accession>A0AAW0L5B8</accession>
<evidence type="ECO:0000313" key="3">
    <source>
        <dbReference type="Proteomes" id="UP000237347"/>
    </source>
</evidence>
<sequence>MVEAAFGAINLELHSGTYPPLASLDEAAWLAKAVATDIANQFQAHPTSKAVDTIRRELGYYRPNFMGNQWARWTMPDMLLEKPNEGPSEVS</sequence>
<evidence type="ECO:0000313" key="2">
    <source>
        <dbReference type="EMBL" id="KAK7848513.1"/>
    </source>
</evidence>
<reference evidence="1 3" key="2">
    <citation type="journal article" date="2018" name="Sci. Data">
        <title>The draft genome sequence of cork oak.</title>
        <authorList>
            <person name="Ramos A.M."/>
            <person name="Usie A."/>
            <person name="Barbosa P."/>
            <person name="Barros P.M."/>
            <person name="Capote T."/>
            <person name="Chaves I."/>
            <person name="Simoes F."/>
            <person name="Abreu I."/>
            <person name="Carrasquinho I."/>
            <person name="Faro C."/>
            <person name="Guimaraes J.B."/>
            <person name="Mendonca D."/>
            <person name="Nobrega F."/>
            <person name="Rodrigues L."/>
            <person name="Saibo N.J.M."/>
            <person name="Varela M.C."/>
            <person name="Egas C."/>
            <person name="Matos J."/>
            <person name="Miguel C.M."/>
            <person name="Oliveira M.M."/>
            <person name="Ricardo C.P."/>
            <person name="Goncalves S."/>
        </authorList>
    </citation>
    <scope>NUCLEOTIDE SEQUENCE [LARGE SCALE GENOMIC DNA]</scope>
    <source>
        <strain evidence="3">cv. HL8</strain>
        <strain evidence="1">HL8</strain>
    </source>
</reference>
<dbReference type="SUPFAM" id="SSF55116">
    <property type="entry name" value="Formiminotransferase domain of formiminotransferase-cyclodeaminase"/>
    <property type="match status" value="1"/>
</dbReference>
<dbReference type="PANTHER" id="PTHR12234">
    <property type="entry name" value="FORMIMINOTRANSFERASE-CYCLODEAMINASE"/>
    <property type="match status" value="1"/>
</dbReference>
<reference evidence="1" key="1">
    <citation type="submission" date="2017-12" db="EMBL/GenBank/DDBJ databases">
        <authorList>
            <person name="Barbosa P."/>
            <person name="Usie A."/>
            <person name="Ramos A.M."/>
        </authorList>
    </citation>
    <scope>NUCLEOTIDE SEQUENCE</scope>
    <source>
        <strain evidence="1">HL8</strain>
        <tissue evidence="1">Leaves</tissue>
    </source>
</reference>
<organism evidence="1 3">
    <name type="scientific">Quercus suber</name>
    <name type="common">Cork oak</name>
    <dbReference type="NCBI Taxonomy" id="58331"/>
    <lineage>
        <taxon>Eukaryota</taxon>
        <taxon>Viridiplantae</taxon>
        <taxon>Streptophyta</taxon>
        <taxon>Embryophyta</taxon>
        <taxon>Tracheophyta</taxon>
        <taxon>Spermatophyta</taxon>
        <taxon>Magnoliopsida</taxon>
        <taxon>eudicotyledons</taxon>
        <taxon>Gunneridae</taxon>
        <taxon>Pentapetalae</taxon>
        <taxon>rosids</taxon>
        <taxon>fabids</taxon>
        <taxon>Fagales</taxon>
        <taxon>Fagaceae</taxon>
        <taxon>Quercus</taxon>
    </lineage>
</organism>
<keyword evidence="3" id="KW-1185">Reference proteome</keyword>
<protein>
    <submittedName>
        <fullName evidence="1">Uncharacterized protein</fullName>
    </submittedName>
</protein>
<dbReference type="EMBL" id="PKMF04000126">
    <property type="protein sequence ID" value="KAK7848513.1"/>
    <property type="molecule type" value="Genomic_DNA"/>
</dbReference>
<proteinExistence type="predicted"/>
<dbReference type="Gene3D" id="3.30.990.10">
    <property type="entry name" value="Formiminotransferase, N-terminal subdomain"/>
    <property type="match status" value="1"/>
</dbReference>
<name>A0AAW0L5B8_QUESU</name>
<dbReference type="GO" id="GO:0016740">
    <property type="term" value="F:transferase activity"/>
    <property type="evidence" value="ECO:0007669"/>
    <property type="project" value="InterPro"/>
</dbReference>
<dbReference type="InterPro" id="IPR022384">
    <property type="entry name" value="FormiminoTrfase_cat_dom_sf"/>
</dbReference>